<evidence type="ECO:0000256" key="1">
    <source>
        <dbReference type="SAM" id="Phobius"/>
    </source>
</evidence>
<feature type="transmembrane region" description="Helical" evidence="1">
    <location>
        <begin position="252"/>
        <end position="272"/>
    </location>
</feature>
<dbReference type="AlphaFoldDB" id="A0A0F9W289"/>
<feature type="transmembrane region" description="Helical" evidence="1">
    <location>
        <begin position="146"/>
        <end position="166"/>
    </location>
</feature>
<feature type="domain" description="EamA" evidence="2">
    <location>
        <begin position="6"/>
        <end position="132"/>
    </location>
</feature>
<evidence type="ECO:0000259" key="2">
    <source>
        <dbReference type="Pfam" id="PF00892"/>
    </source>
</evidence>
<feature type="transmembrane region" description="Helical" evidence="1">
    <location>
        <begin position="91"/>
        <end position="111"/>
    </location>
</feature>
<dbReference type="Gene3D" id="1.10.3730.20">
    <property type="match status" value="1"/>
</dbReference>
<keyword evidence="1" id="KW-0812">Transmembrane</keyword>
<dbReference type="SUPFAM" id="SSF103481">
    <property type="entry name" value="Multidrug resistance efflux transporter EmrE"/>
    <property type="match status" value="2"/>
</dbReference>
<keyword evidence="1" id="KW-1133">Transmembrane helix</keyword>
<name>A0A0F9W289_9ZZZZ</name>
<proteinExistence type="predicted"/>
<feature type="transmembrane region" description="Helical" evidence="1">
    <location>
        <begin position="117"/>
        <end position="134"/>
    </location>
</feature>
<dbReference type="InterPro" id="IPR037185">
    <property type="entry name" value="EmrE-like"/>
</dbReference>
<organism evidence="3">
    <name type="scientific">marine sediment metagenome</name>
    <dbReference type="NCBI Taxonomy" id="412755"/>
    <lineage>
        <taxon>unclassified sequences</taxon>
        <taxon>metagenomes</taxon>
        <taxon>ecological metagenomes</taxon>
    </lineage>
</organism>
<feature type="transmembrane region" description="Helical" evidence="1">
    <location>
        <begin position="279"/>
        <end position="298"/>
    </location>
</feature>
<evidence type="ECO:0000313" key="3">
    <source>
        <dbReference type="EMBL" id="KKO11411.1"/>
    </source>
</evidence>
<dbReference type="EMBL" id="LAZR01000003">
    <property type="protein sequence ID" value="KKO11411.1"/>
    <property type="molecule type" value="Genomic_DNA"/>
</dbReference>
<comment type="caution">
    <text evidence="3">The sequence shown here is derived from an EMBL/GenBank/DDBJ whole genome shotgun (WGS) entry which is preliminary data.</text>
</comment>
<dbReference type="InterPro" id="IPR000620">
    <property type="entry name" value="EamA_dom"/>
</dbReference>
<keyword evidence="1" id="KW-0472">Membrane</keyword>
<feature type="transmembrane region" description="Helical" evidence="1">
    <location>
        <begin position="6"/>
        <end position="23"/>
    </location>
</feature>
<feature type="transmembrane region" description="Helical" evidence="1">
    <location>
        <begin position="220"/>
        <end position="240"/>
    </location>
</feature>
<accession>A0A0F9W289</accession>
<sequence length="299" mass="32022">MSGAVIGLVLVSAVMHAVWNLLVRGRGDKQTMVYRMLLIIAFGGLVPSVISEWTARSMTPTLWLIAAGAGVANGLYYVCMARSLAAADFGTVFPIIRGLPVVLIALGDVAMGRPPSPVGWLALLMVTGGCTLTPQESFGSLSHHHYWRRSSLWMLAAAACAVGYTIPDKLAMDLIRGDAQMAVGSALRYQYFHLVASMLTVAVVGRRMRTRAAAAGESKLVGWAIPALAAALNFSAYSMILVCYQRVAQAGYVWGMRQFSIVIGVVLAFVVFKERGRAVRLTGAVLITVGMVLIALFVK</sequence>
<dbReference type="Pfam" id="PF00892">
    <property type="entry name" value="EamA"/>
    <property type="match status" value="1"/>
</dbReference>
<protein>
    <recommendedName>
        <fullName evidence="2">EamA domain-containing protein</fullName>
    </recommendedName>
</protein>
<reference evidence="3" key="1">
    <citation type="journal article" date="2015" name="Nature">
        <title>Complex archaea that bridge the gap between prokaryotes and eukaryotes.</title>
        <authorList>
            <person name="Spang A."/>
            <person name="Saw J.H."/>
            <person name="Jorgensen S.L."/>
            <person name="Zaremba-Niedzwiedzka K."/>
            <person name="Martijn J."/>
            <person name="Lind A.E."/>
            <person name="van Eijk R."/>
            <person name="Schleper C."/>
            <person name="Guy L."/>
            <person name="Ettema T.J."/>
        </authorList>
    </citation>
    <scope>NUCLEOTIDE SEQUENCE</scope>
</reference>
<feature type="transmembrane region" description="Helical" evidence="1">
    <location>
        <begin position="32"/>
        <end position="50"/>
    </location>
</feature>
<gene>
    <name evidence="3" type="ORF">LCGC14_0018920</name>
</gene>
<feature type="transmembrane region" description="Helical" evidence="1">
    <location>
        <begin position="62"/>
        <end position="79"/>
    </location>
</feature>
<feature type="transmembrane region" description="Helical" evidence="1">
    <location>
        <begin position="191"/>
        <end position="208"/>
    </location>
</feature>
<dbReference type="GO" id="GO:0016020">
    <property type="term" value="C:membrane"/>
    <property type="evidence" value="ECO:0007669"/>
    <property type="project" value="InterPro"/>
</dbReference>